<keyword evidence="10" id="KW-0275">Fatty acid biosynthesis</keyword>
<evidence type="ECO:0000256" key="20">
    <source>
        <dbReference type="ARBA" id="ARBA00049559"/>
    </source>
</evidence>
<comment type="catalytic activity">
    <reaction evidence="19">
        <text>(2E)-decenoyl-CoA + NADPH + H(+) = decanoyl-CoA + NADP(+)</text>
        <dbReference type="Rhea" id="RHEA:44960"/>
        <dbReference type="ChEBI" id="CHEBI:15378"/>
        <dbReference type="ChEBI" id="CHEBI:57783"/>
        <dbReference type="ChEBI" id="CHEBI:58349"/>
        <dbReference type="ChEBI" id="CHEBI:61406"/>
        <dbReference type="ChEBI" id="CHEBI:61430"/>
    </reaction>
    <physiologicalReaction direction="left-to-right" evidence="19">
        <dbReference type="Rhea" id="RHEA:44961"/>
    </physiologicalReaction>
</comment>
<dbReference type="InterPro" id="IPR036291">
    <property type="entry name" value="NAD(P)-bd_dom_sf"/>
</dbReference>
<evidence type="ECO:0000313" key="23">
    <source>
        <dbReference type="Proteomes" id="UP000886611"/>
    </source>
</evidence>
<keyword evidence="5" id="KW-0276">Fatty acid metabolism</keyword>
<protein>
    <recommendedName>
        <fullName evidence="14">Peroxisomal trans-2-enoyl-CoA reductase</fullName>
        <ecNumber evidence="13">1.3.1.38</ecNumber>
    </recommendedName>
</protein>
<dbReference type="PRINTS" id="PR00080">
    <property type="entry name" value="SDRFAMILY"/>
</dbReference>
<evidence type="ECO:0000256" key="11">
    <source>
        <dbReference type="ARBA" id="ARBA00037124"/>
    </source>
</evidence>
<keyword evidence="23" id="KW-1185">Reference proteome</keyword>
<comment type="catalytic activity">
    <reaction evidence="18">
        <text>a (2E)-enoyl-CoA + NADPH + H(+) = a 2,3-saturated acyl-CoA + NADP(+)</text>
        <dbReference type="Rhea" id="RHEA:33763"/>
        <dbReference type="ChEBI" id="CHEBI:15378"/>
        <dbReference type="ChEBI" id="CHEBI:57783"/>
        <dbReference type="ChEBI" id="CHEBI:58349"/>
        <dbReference type="ChEBI" id="CHEBI:58856"/>
        <dbReference type="ChEBI" id="CHEBI:65111"/>
        <dbReference type="EC" id="1.3.1.38"/>
    </reaction>
    <physiologicalReaction direction="left-to-right" evidence="18">
        <dbReference type="Rhea" id="RHEA:33764"/>
    </physiologicalReaction>
</comment>
<evidence type="ECO:0000256" key="1">
    <source>
        <dbReference type="ARBA" id="ARBA00004275"/>
    </source>
</evidence>
<keyword evidence="4" id="KW-0597">Phosphoprotein</keyword>
<dbReference type="GO" id="GO:0006633">
    <property type="term" value="P:fatty acid biosynthetic process"/>
    <property type="evidence" value="ECO:0007669"/>
    <property type="project" value="UniProtKB-KW"/>
</dbReference>
<feature type="non-terminal residue" evidence="22">
    <location>
        <position position="1"/>
    </location>
</feature>
<evidence type="ECO:0000256" key="13">
    <source>
        <dbReference type="ARBA" id="ARBA00038849"/>
    </source>
</evidence>
<gene>
    <name evidence="22" type="primary">Pecr</name>
    <name evidence="22" type="ORF">GTO96_0019253</name>
</gene>
<comment type="subcellular location">
    <subcellularLocation>
        <location evidence="1">Peroxisome</location>
    </subcellularLocation>
</comment>
<dbReference type="GO" id="GO:0005777">
    <property type="term" value="C:peroxisome"/>
    <property type="evidence" value="ECO:0007669"/>
    <property type="project" value="UniProtKB-SubCell"/>
</dbReference>
<comment type="catalytic activity">
    <reaction evidence="20">
        <text>(2E)-octenoyl-CoA + NADPH + H(+) = octanoyl-CoA + NADP(+)</text>
        <dbReference type="Rhea" id="RHEA:44952"/>
        <dbReference type="ChEBI" id="CHEBI:15378"/>
        <dbReference type="ChEBI" id="CHEBI:57386"/>
        <dbReference type="ChEBI" id="CHEBI:57783"/>
        <dbReference type="ChEBI" id="CHEBI:58349"/>
        <dbReference type="ChEBI" id="CHEBI:62242"/>
    </reaction>
    <physiologicalReaction direction="left-to-right" evidence="20">
        <dbReference type="Rhea" id="RHEA:44953"/>
    </physiologicalReaction>
</comment>
<evidence type="ECO:0000256" key="7">
    <source>
        <dbReference type="ARBA" id="ARBA00023002"/>
    </source>
</evidence>
<comment type="subunit">
    <text evidence="12">Interacts with PEX5, probably required to target it into peroxisomes.</text>
</comment>
<comment type="pathway">
    <text evidence="2">Lipid metabolism.</text>
</comment>
<name>A0A8X7WZY3_POLSE</name>
<keyword evidence="21" id="KW-0175">Coiled coil</keyword>
<dbReference type="Pfam" id="PF13561">
    <property type="entry name" value="adh_short_C2"/>
    <property type="match status" value="1"/>
</dbReference>
<evidence type="ECO:0000256" key="16">
    <source>
        <dbReference type="ARBA" id="ARBA00048686"/>
    </source>
</evidence>
<comment type="catalytic activity">
    <reaction evidence="15">
        <text>(2E)-dodecenoyl-CoA + NADPH + H(+) = dodecanoyl-CoA + NADP(+)</text>
        <dbReference type="Rhea" id="RHEA:44964"/>
        <dbReference type="ChEBI" id="CHEBI:15378"/>
        <dbReference type="ChEBI" id="CHEBI:57330"/>
        <dbReference type="ChEBI" id="CHEBI:57375"/>
        <dbReference type="ChEBI" id="CHEBI:57783"/>
        <dbReference type="ChEBI" id="CHEBI:58349"/>
    </reaction>
    <physiologicalReaction direction="left-to-right" evidence="15">
        <dbReference type="Rhea" id="RHEA:44965"/>
    </physiologicalReaction>
</comment>
<keyword evidence="8" id="KW-0443">Lipid metabolism</keyword>
<comment type="caution">
    <text evidence="22">The sequence shown here is derived from an EMBL/GenBank/DDBJ whole genome shotgun (WGS) entry which is preliminary data.</text>
</comment>
<dbReference type="AlphaFoldDB" id="A0A8X7WZY3"/>
<evidence type="ECO:0000256" key="10">
    <source>
        <dbReference type="ARBA" id="ARBA00023160"/>
    </source>
</evidence>
<comment type="function">
    <text evidence="11">Participates in chain elongation of fatty acids. Catalyzes the reduction of trans-2-enoyl-CoAs of varying chain lengths from 6:1 to 16:1, having maximum activity with 10:1 CoA. Has no 2,4-dienoyl-CoA reductase activity.</text>
</comment>
<evidence type="ECO:0000256" key="12">
    <source>
        <dbReference type="ARBA" id="ARBA00038622"/>
    </source>
</evidence>
<dbReference type="PANTHER" id="PTHR24317:SF7">
    <property type="entry name" value="PEROXISOMAL TRANS-2-ENOYL-COA REDUCTASE"/>
    <property type="match status" value="1"/>
</dbReference>
<organism evidence="22 23">
    <name type="scientific">Polypterus senegalus</name>
    <name type="common">Senegal bichir</name>
    <dbReference type="NCBI Taxonomy" id="55291"/>
    <lineage>
        <taxon>Eukaryota</taxon>
        <taxon>Metazoa</taxon>
        <taxon>Chordata</taxon>
        <taxon>Craniata</taxon>
        <taxon>Vertebrata</taxon>
        <taxon>Euteleostomi</taxon>
        <taxon>Actinopterygii</taxon>
        <taxon>Polypteriformes</taxon>
        <taxon>Polypteridae</taxon>
        <taxon>Polypterus</taxon>
    </lineage>
</organism>
<keyword evidence="7" id="KW-0560">Oxidoreductase</keyword>
<evidence type="ECO:0000256" key="8">
    <source>
        <dbReference type="ARBA" id="ARBA00023098"/>
    </source>
</evidence>
<dbReference type="Proteomes" id="UP000886611">
    <property type="component" value="Unassembled WGS sequence"/>
</dbReference>
<dbReference type="GO" id="GO:0019166">
    <property type="term" value="F:trans-2-enoyl-CoA reductase (NADPH) activity"/>
    <property type="evidence" value="ECO:0007669"/>
    <property type="project" value="UniProtKB-EC"/>
</dbReference>
<dbReference type="PANTHER" id="PTHR24317">
    <property type="entry name" value="PEROXISOMAL TRANS-2-ENOYL-COA REDUCTASE"/>
    <property type="match status" value="1"/>
</dbReference>
<comment type="catalytic activity">
    <reaction evidence="16">
        <text>(2E)-tetradecenoyl-CoA + NADPH + H(+) = tetradecanoyl-CoA + NADP(+)</text>
        <dbReference type="Rhea" id="RHEA:44968"/>
        <dbReference type="ChEBI" id="CHEBI:15378"/>
        <dbReference type="ChEBI" id="CHEBI:57385"/>
        <dbReference type="ChEBI" id="CHEBI:57783"/>
        <dbReference type="ChEBI" id="CHEBI:58349"/>
        <dbReference type="ChEBI" id="CHEBI:61405"/>
    </reaction>
    <physiologicalReaction direction="left-to-right" evidence="16">
        <dbReference type="Rhea" id="RHEA:44969"/>
    </physiologicalReaction>
</comment>
<evidence type="ECO:0000256" key="5">
    <source>
        <dbReference type="ARBA" id="ARBA00022832"/>
    </source>
</evidence>
<comment type="catalytic activity">
    <reaction evidence="17">
        <text>(2E)-hexenoyl-CoA + NADPH + H(+) = hexanoyl-CoA + NADP(+)</text>
        <dbReference type="Rhea" id="RHEA:44956"/>
        <dbReference type="ChEBI" id="CHEBI:15378"/>
        <dbReference type="ChEBI" id="CHEBI:57783"/>
        <dbReference type="ChEBI" id="CHEBI:58349"/>
        <dbReference type="ChEBI" id="CHEBI:62077"/>
        <dbReference type="ChEBI" id="CHEBI:62620"/>
    </reaction>
    <physiologicalReaction direction="left-to-right" evidence="17">
        <dbReference type="Rhea" id="RHEA:44957"/>
    </physiologicalReaction>
</comment>
<feature type="coiled-coil region" evidence="21">
    <location>
        <begin position="36"/>
        <end position="63"/>
    </location>
</feature>
<dbReference type="Gene3D" id="3.40.50.720">
    <property type="entry name" value="NAD(P)-binding Rossmann-like Domain"/>
    <property type="match status" value="1"/>
</dbReference>
<evidence type="ECO:0000256" key="15">
    <source>
        <dbReference type="ARBA" id="ARBA00047570"/>
    </source>
</evidence>
<evidence type="ECO:0000256" key="18">
    <source>
        <dbReference type="ARBA" id="ARBA00049251"/>
    </source>
</evidence>
<dbReference type="GO" id="GO:0033306">
    <property type="term" value="P:phytol metabolic process"/>
    <property type="evidence" value="ECO:0007669"/>
    <property type="project" value="TreeGrafter"/>
</dbReference>
<dbReference type="PRINTS" id="PR00081">
    <property type="entry name" value="GDHRDH"/>
</dbReference>
<evidence type="ECO:0000256" key="6">
    <source>
        <dbReference type="ARBA" id="ARBA00022857"/>
    </source>
</evidence>
<dbReference type="InterPro" id="IPR002347">
    <property type="entry name" value="SDR_fam"/>
</dbReference>
<keyword evidence="6" id="KW-0521">NADP</keyword>
<evidence type="ECO:0000256" key="19">
    <source>
        <dbReference type="ARBA" id="ARBA00049386"/>
    </source>
</evidence>
<feature type="non-terminal residue" evidence="22">
    <location>
        <position position="300"/>
    </location>
</feature>
<evidence type="ECO:0000256" key="4">
    <source>
        <dbReference type="ARBA" id="ARBA00022553"/>
    </source>
</evidence>
<sequence length="300" mass="33398">MRPVQCKSCWMLDFLDDGLEEPVVYEGYICKRCQLIQHLELRVAELEEELADLRCNRELADLAQVSFREIVCTPKVTREEIPDQTGCSVIIASRNKERLTRASEELSVKIPPSSPAKVTPVQCNIRNEEEVKGLIDTTLHLHNKVDFLVNNGGGQFYSPAEFIKAKGWNAVIDTNLTGTFYCCKEVYNAWMKQNGGAIVNIIADIFKGFPGMLHTGAARAGVENMTKTLAIEWAASGVRVNAVAPGTIVSKTAVENYKDLGTAIFKKAVHLIPAKRLGVPEEVYENALYSFFIRQLMNGE</sequence>
<evidence type="ECO:0000256" key="9">
    <source>
        <dbReference type="ARBA" id="ARBA00023140"/>
    </source>
</evidence>
<keyword evidence="9" id="KW-0576">Peroxisome</keyword>
<evidence type="ECO:0000256" key="3">
    <source>
        <dbReference type="ARBA" id="ARBA00022516"/>
    </source>
</evidence>
<dbReference type="EMBL" id="JAATIS010005477">
    <property type="protein sequence ID" value="KAG2459337.1"/>
    <property type="molecule type" value="Genomic_DNA"/>
</dbReference>
<dbReference type="SUPFAM" id="SSF51735">
    <property type="entry name" value="NAD(P)-binding Rossmann-fold domains"/>
    <property type="match status" value="1"/>
</dbReference>
<evidence type="ECO:0000256" key="14">
    <source>
        <dbReference type="ARBA" id="ARBA00041063"/>
    </source>
</evidence>
<accession>A0A8X7WZY3</accession>
<evidence type="ECO:0000313" key="22">
    <source>
        <dbReference type="EMBL" id="KAG2459337.1"/>
    </source>
</evidence>
<reference evidence="22 23" key="1">
    <citation type="journal article" date="2021" name="Cell">
        <title>Tracing the genetic footprints of vertebrate landing in non-teleost ray-finned fishes.</title>
        <authorList>
            <person name="Bi X."/>
            <person name="Wang K."/>
            <person name="Yang L."/>
            <person name="Pan H."/>
            <person name="Jiang H."/>
            <person name="Wei Q."/>
            <person name="Fang M."/>
            <person name="Yu H."/>
            <person name="Zhu C."/>
            <person name="Cai Y."/>
            <person name="He Y."/>
            <person name="Gan X."/>
            <person name="Zeng H."/>
            <person name="Yu D."/>
            <person name="Zhu Y."/>
            <person name="Jiang H."/>
            <person name="Qiu Q."/>
            <person name="Yang H."/>
            <person name="Zhang Y.E."/>
            <person name="Wang W."/>
            <person name="Zhu M."/>
            <person name="He S."/>
            <person name="Zhang G."/>
        </authorList>
    </citation>
    <scope>NUCLEOTIDE SEQUENCE [LARGE SCALE GENOMIC DNA]</scope>
    <source>
        <strain evidence="22">Bchr_013</strain>
    </source>
</reference>
<evidence type="ECO:0000256" key="2">
    <source>
        <dbReference type="ARBA" id="ARBA00005189"/>
    </source>
</evidence>
<dbReference type="InterPro" id="IPR052388">
    <property type="entry name" value="Peroxisomal_t2-enoyl-CoA_red"/>
</dbReference>
<keyword evidence="3" id="KW-0444">Lipid biosynthesis</keyword>
<evidence type="ECO:0000256" key="17">
    <source>
        <dbReference type="ARBA" id="ARBA00049108"/>
    </source>
</evidence>
<proteinExistence type="predicted"/>
<evidence type="ECO:0000256" key="21">
    <source>
        <dbReference type="SAM" id="Coils"/>
    </source>
</evidence>
<dbReference type="EC" id="1.3.1.38" evidence="13"/>